<comment type="caution">
    <text evidence="4">The sequence shown here is derived from an EMBL/GenBank/DDBJ whole genome shotgun (WGS) entry which is preliminary data.</text>
</comment>
<dbReference type="InterPro" id="IPR020090">
    <property type="entry name" value="PTN/MK_C_dom"/>
</dbReference>
<dbReference type="AlphaFoldDB" id="A0A1V9WY12"/>
<feature type="signal peptide" evidence="2">
    <location>
        <begin position="1"/>
        <end position="30"/>
    </location>
</feature>
<feature type="region of interest" description="Disordered" evidence="1">
    <location>
        <begin position="240"/>
        <end position="292"/>
    </location>
</feature>
<name>A0A1V9WY12_9ACAR</name>
<evidence type="ECO:0000313" key="4">
    <source>
        <dbReference type="EMBL" id="OQR66133.1"/>
    </source>
</evidence>
<protein>
    <recommendedName>
        <fullName evidence="3">Pleiotrophin/Midkine C-terminal domain-containing protein</fullName>
    </recommendedName>
</protein>
<feature type="chain" id="PRO_5012890268" description="Pleiotrophin/Midkine C-terminal domain-containing protein" evidence="2">
    <location>
        <begin position="31"/>
        <end position="292"/>
    </location>
</feature>
<dbReference type="PANTHER" id="PTHR21050:SF1">
    <property type="entry name" value="MIDKINE AND PLEIOTROPHIN 1, ISOFORM A-RELATED"/>
    <property type="match status" value="1"/>
</dbReference>
<dbReference type="EMBL" id="MNPL01033615">
    <property type="protein sequence ID" value="OQR66133.1"/>
    <property type="molecule type" value="Genomic_DNA"/>
</dbReference>
<dbReference type="OrthoDB" id="8818336at2759"/>
<dbReference type="GO" id="GO:0008201">
    <property type="term" value="F:heparin binding"/>
    <property type="evidence" value="ECO:0007669"/>
    <property type="project" value="TreeGrafter"/>
</dbReference>
<feature type="domain" description="Pleiotrophin/Midkine C-terminal" evidence="3">
    <location>
        <begin position="210"/>
        <end position="268"/>
    </location>
</feature>
<keyword evidence="5" id="KW-1185">Reference proteome</keyword>
<feature type="domain" description="Pleiotrophin/Midkine C-terminal" evidence="3">
    <location>
        <begin position="153"/>
        <end position="207"/>
    </location>
</feature>
<evidence type="ECO:0000313" key="5">
    <source>
        <dbReference type="Proteomes" id="UP000192247"/>
    </source>
</evidence>
<dbReference type="InParanoid" id="A0A1V9WY12"/>
<dbReference type="PANTHER" id="PTHR21050">
    <property type="entry name" value="MIDKINE AND PLEIOTROPHIN 1, ISOFORM A-RELATED"/>
    <property type="match status" value="1"/>
</dbReference>
<feature type="compositionally biased region" description="Basic and acidic residues" evidence="1">
    <location>
        <begin position="261"/>
        <end position="270"/>
    </location>
</feature>
<dbReference type="InterPro" id="IPR038130">
    <property type="entry name" value="PTN/MK_C_dom_sf"/>
</dbReference>
<dbReference type="GO" id="GO:0048332">
    <property type="term" value="P:mesoderm morphogenesis"/>
    <property type="evidence" value="ECO:0007669"/>
    <property type="project" value="TreeGrafter"/>
</dbReference>
<feature type="compositionally biased region" description="Basic and acidic residues" evidence="1">
    <location>
        <begin position="243"/>
        <end position="253"/>
    </location>
</feature>
<evidence type="ECO:0000256" key="2">
    <source>
        <dbReference type="SAM" id="SignalP"/>
    </source>
</evidence>
<dbReference type="SUPFAM" id="SSF57288">
    <property type="entry name" value="Midkine"/>
    <property type="match status" value="2"/>
</dbReference>
<organism evidence="4 5">
    <name type="scientific">Tropilaelaps mercedesae</name>
    <dbReference type="NCBI Taxonomy" id="418985"/>
    <lineage>
        <taxon>Eukaryota</taxon>
        <taxon>Metazoa</taxon>
        <taxon>Ecdysozoa</taxon>
        <taxon>Arthropoda</taxon>
        <taxon>Chelicerata</taxon>
        <taxon>Arachnida</taxon>
        <taxon>Acari</taxon>
        <taxon>Parasitiformes</taxon>
        <taxon>Mesostigmata</taxon>
        <taxon>Gamasina</taxon>
        <taxon>Dermanyssoidea</taxon>
        <taxon>Laelapidae</taxon>
        <taxon>Tropilaelaps</taxon>
    </lineage>
</organism>
<gene>
    <name evidence="4" type="ORF">BIW11_14352</name>
</gene>
<reference evidence="4 5" key="1">
    <citation type="journal article" date="2017" name="Gigascience">
        <title>Draft genome of the honey bee ectoparasitic mite, Tropilaelaps mercedesae, is shaped by the parasitic life history.</title>
        <authorList>
            <person name="Dong X."/>
            <person name="Armstrong S.D."/>
            <person name="Xia D."/>
            <person name="Makepeace B.L."/>
            <person name="Darby A.C."/>
            <person name="Kadowaki T."/>
        </authorList>
    </citation>
    <scope>NUCLEOTIDE SEQUENCE [LARGE SCALE GENOMIC DNA]</scope>
    <source>
        <strain evidence="4">Wuxi-XJTLU</strain>
    </source>
</reference>
<sequence>MLQNDIHKLLLLVAIDCCFLLLVLTDAVQGNVFERAVVSRGPARLLDSTLVIQQPPPDLNSHEDRFHISRVERVRYGKAFRRQANLPHSEKCKYKKEAWGDCEPASNIQRRRLVLKKGNPACEPTKELTRPCRAPRLGQGQVAQTHKQRTVVCRYKKGSWSECDPHTGLKTRTDTLKFSKQSIPPAQAQLIRDSCEATRVMTRKCKATKLGCKYSRSAAWSECDARTNLRTKILKLEGGANRSRTDCEPERRITKNCRGGQSERTKKGDNGEEDGEEDHVEVTQATADEVLP</sequence>
<proteinExistence type="predicted"/>
<dbReference type="InterPro" id="IPR020091">
    <property type="entry name" value="PTN/MK_diS_sf"/>
</dbReference>
<dbReference type="Gene3D" id="2.30.90.10">
    <property type="entry name" value="Heparin-binding Growth Factor, Midkine, Chain A- C-terminal Domain"/>
    <property type="match status" value="3"/>
</dbReference>
<feature type="domain" description="Pleiotrophin/Midkine C-terminal" evidence="3">
    <location>
        <begin position="91"/>
        <end position="141"/>
    </location>
</feature>
<dbReference type="Proteomes" id="UP000192247">
    <property type="component" value="Unassembled WGS sequence"/>
</dbReference>
<dbReference type="Pfam" id="PF01091">
    <property type="entry name" value="PTN_MK_C"/>
    <property type="match status" value="3"/>
</dbReference>
<keyword evidence="2" id="KW-0732">Signal</keyword>
<dbReference type="GO" id="GO:0008083">
    <property type="term" value="F:growth factor activity"/>
    <property type="evidence" value="ECO:0007669"/>
    <property type="project" value="InterPro"/>
</dbReference>
<evidence type="ECO:0000256" key="1">
    <source>
        <dbReference type="SAM" id="MobiDB-lite"/>
    </source>
</evidence>
<evidence type="ECO:0000259" key="3">
    <source>
        <dbReference type="Pfam" id="PF01091"/>
    </source>
</evidence>
<dbReference type="GO" id="GO:0005576">
    <property type="term" value="C:extracellular region"/>
    <property type="evidence" value="ECO:0007669"/>
    <property type="project" value="TreeGrafter"/>
</dbReference>
<accession>A0A1V9WY12</accession>